<comment type="similarity">
    <text evidence="4">Belongs to the RecO family.</text>
</comment>
<keyword evidence="2 4" id="KW-0233">DNA recombination</keyword>
<dbReference type="SUPFAM" id="SSF50249">
    <property type="entry name" value="Nucleic acid-binding proteins"/>
    <property type="match status" value="1"/>
</dbReference>
<keyword evidence="3 4" id="KW-0234">DNA repair</keyword>
<dbReference type="NCBIfam" id="TIGR00613">
    <property type="entry name" value="reco"/>
    <property type="match status" value="1"/>
</dbReference>
<organism evidence="6 7">
    <name type="scientific">Candidatus Acetatifactor stercoripullorum</name>
    <dbReference type="NCBI Taxonomy" id="2838414"/>
    <lineage>
        <taxon>Bacteria</taxon>
        <taxon>Bacillati</taxon>
        <taxon>Bacillota</taxon>
        <taxon>Clostridia</taxon>
        <taxon>Lachnospirales</taxon>
        <taxon>Lachnospiraceae</taxon>
        <taxon>Acetatifactor</taxon>
    </lineage>
</organism>
<accession>A0A9D1R7B5</accession>
<dbReference type="PANTHER" id="PTHR33991:SF1">
    <property type="entry name" value="DNA REPAIR PROTEIN RECO"/>
    <property type="match status" value="1"/>
</dbReference>
<dbReference type="EMBL" id="DXGH01000069">
    <property type="protein sequence ID" value="HIW82254.1"/>
    <property type="molecule type" value="Genomic_DNA"/>
</dbReference>
<dbReference type="Proteomes" id="UP000824265">
    <property type="component" value="Unassembled WGS sequence"/>
</dbReference>
<dbReference type="GO" id="GO:0006310">
    <property type="term" value="P:DNA recombination"/>
    <property type="evidence" value="ECO:0007669"/>
    <property type="project" value="UniProtKB-UniRule"/>
</dbReference>
<dbReference type="AlphaFoldDB" id="A0A9D1R7B5"/>
<gene>
    <name evidence="4 6" type="primary">recO</name>
    <name evidence="6" type="ORF">H9742_12190</name>
</gene>
<dbReference type="InterPro" id="IPR037278">
    <property type="entry name" value="ARFGAP/RecO"/>
</dbReference>
<dbReference type="Pfam" id="PF11967">
    <property type="entry name" value="RecO_N"/>
    <property type="match status" value="1"/>
</dbReference>
<feature type="domain" description="DNA replication/recombination mediator RecO N-terminal" evidence="5">
    <location>
        <begin position="7"/>
        <end position="79"/>
    </location>
</feature>
<dbReference type="Gene3D" id="2.40.50.140">
    <property type="entry name" value="Nucleic acid-binding proteins"/>
    <property type="match status" value="1"/>
</dbReference>
<name>A0A9D1R7B5_9FIRM</name>
<protein>
    <recommendedName>
        <fullName evidence="4">DNA repair protein RecO</fullName>
    </recommendedName>
    <alternativeName>
        <fullName evidence="4">Recombination protein O</fullName>
    </alternativeName>
</protein>
<evidence type="ECO:0000256" key="4">
    <source>
        <dbReference type="HAMAP-Rule" id="MF_00201"/>
    </source>
</evidence>
<dbReference type="InterPro" id="IPR003717">
    <property type="entry name" value="RecO"/>
</dbReference>
<dbReference type="HAMAP" id="MF_00201">
    <property type="entry name" value="RecO"/>
    <property type="match status" value="1"/>
</dbReference>
<evidence type="ECO:0000259" key="5">
    <source>
        <dbReference type="Pfam" id="PF11967"/>
    </source>
</evidence>
<reference evidence="6" key="2">
    <citation type="submission" date="2021-04" db="EMBL/GenBank/DDBJ databases">
        <authorList>
            <person name="Gilroy R."/>
        </authorList>
    </citation>
    <scope>NUCLEOTIDE SEQUENCE</scope>
    <source>
        <strain evidence="6">CHK195-6426</strain>
    </source>
</reference>
<dbReference type="GO" id="GO:0043590">
    <property type="term" value="C:bacterial nucleoid"/>
    <property type="evidence" value="ECO:0007669"/>
    <property type="project" value="TreeGrafter"/>
</dbReference>
<reference evidence="6" key="1">
    <citation type="journal article" date="2021" name="PeerJ">
        <title>Extensive microbial diversity within the chicken gut microbiome revealed by metagenomics and culture.</title>
        <authorList>
            <person name="Gilroy R."/>
            <person name="Ravi A."/>
            <person name="Getino M."/>
            <person name="Pursley I."/>
            <person name="Horton D.L."/>
            <person name="Alikhan N.F."/>
            <person name="Baker D."/>
            <person name="Gharbi K."/>
            <person name="Hall N."/>
            <person name="Watson M."/>
            <person name="Adriaenssens E.M."/>
            <person name="Foster-Nyarko E."/>
            <person name="Jarju S."/>
            <person name="Secka A."/>
            <person name="Antonio M."/>
            <person name="Oren A."/>
            <person name="Chaudhuri R.R."/>
            <person name="La Ragione R."/>
            <person name="Hildebrand F."/>
            <person name="Pallen M.J."/>
        </authorList>
    </citation>
    <scope>NUCLEOTIDE SEQUENCE</scope>
    <source>
        <strain evidence="6">CHK195-6426</strain>
    </source>
</reference>
<comment type="function">
    <text evidence="4">Involved in DNA repair and RecF pathway recombination.</text>
</comment>
<evidence type="ECO:0000313" key="6">
    <source>
        <dbReference type="EMBL" id="HIW82254.1"/>
    </source>
</evidence>
<dbReference type="Pfam" id="PF02565">
    <property type="entry name" value="RecO_C"/>
    <property type="match status" value="2"/>
</dbReference>
<proteinExistence type="inferred from homology"/>
<dbReference type="GO" id="GO:0006302">
    <property type="term" value="P:double-strand break repair"/>
    <property type="evidence" value="ECO:0007669"/>
    <property type="project" value="TreeGrafter"/>
</dbReference>
<comment type="caution">
    <text evidence="6">The sequence shown here is derived from an EMBL/GenBank/DDBJ whole genome shotgun (WGS) entry which is preliminary data.</text>
</comment>
<dbReference type="SUPFAM" id="SSF57863">
    <property type="entry name" value="ArfGap/RecO-like zinc finger"/>
    <property type="match status" value="1"/>
</dbReference>
<evidence type="ECO:0000256" key="3">
    <source>
        <dbReference type="ARBA" id="ARBA00023204"/>
    </source>
</evidence>
<keyword evidence="1 4" id="KW-0227">DNA damage</keyword>
<evidence type="ECO:0000313" key="7">
    <source>
        <dbReference type="Proteomes" id="UP000824265"/>
    </source>
</evidence>
<evidence type="ECO:0000256" key="1">
    <source>
        <dbReference type="ARBA" id="ARBA00022763"/>
    </source>
</evidence>
<dbReference type="InterPro" id="IPR012340">
    <property type="entry name" value="NA-bd_OB-fold"/>
</dbReference>
<dbReference type="PANTHER" id="PTHR33991">
    <property type="entry name" value="DNA REPAIR PROTEIN RECO"/>
    <property type="match status" value="1"/>
</dbReference>
<dbReference type="InterPro" id="IPR022572">
    <property type="entry name" value="DNA_rep/recomb_RecO_N"/>
</dbReference>
<evidence type="ECO:0000256" key="2">
    <source>
        <dbReference type="ARBA" id="ARBA00023172"/>
    </source>
</evidence>
<sequence length="216" mass="24867">MREMICVTGMILKQTPIGEYDRRICLLTKEMGKISAFARGVRKPGSRLAAAVIPFSFGRFQLYPGKSSYHLAEAEIQNYFETLRTDFEGACYGMYFAEVADYYARENNDERELLKLLYQSLRALCAPSLPNPLVRCIFELKAIAVNGEYPGPPRDRQLREGTLYALQYIVDSPVEKLYTFTVTKEVFEELSQVADAYRKRFTDREFKSLEILKTLC</sequence>